<feature type="transmembrane region" description="Helical" evidence="1">
    <location>
        <begin position="21"/>
        <end position="44"/>
    </location>
</feature>
<dbReference type="InterPro" id="IPR049978">
    <property type="entry name" value="SCO6880-like"/>
</dbReference>
<evidence type="ECO:0000313" key="3">
    <source>
        <dbReference type="Proteomes" id="UP001501598"/>
    </source>
</evidence>
<reference evidence="3" key="1">
    <citation type="journal article" date="2019" name="Int. J. Syst. Evol. Microbiol.">
        <title>The Global Catalogue of Microorganisms (GCM) 10K type strain sequencing project: providing services to taxonomists for standard genome sequencing and annotation.</title>
        <authorList>
            <consortium name="The Broad Institute Genomics Platform"/>
            <consortium name="The Broad Institute Genome Sequencing Center for Infectious Disease"/>
            <person name="Wu L."/>
            <person name="Ma J."/>
        </authorList>
    </citation>
    <scope>NUCLEOTIDE SEQUENCE [LARGE SCALE GENOMIC DNA]</scope>
    <source>
        <strain evidence="3">JCM 17906</strain>
    </source>
</reference>
<keyword evidence="3" id="KW-1185">Reference proteome</keyword>
<accession>A0ABP8S0G1</accession>
<keyword evidence="1" id="KW-0472">Membrane</keyword>
<protein>
    <recommendedName>
        <fullName evidence="4">Type VII ESX secretion system EccE translocon</fullName>
    </recommendedName>
</protein>
<keyword evidence="1" id="KW-0812">Transmembrane</keyword>
<evidence type="ECO:0008006" key="4">
    <source>
        <dbReference type="Google" id="ProtNLM"/>
    </source>
</evidence>
<keyword evidence="1" id="KW-1133">Transmembrane helix</keyword>
<dbReference type="RefSeq" id="WP_237190038.1">
    <property type="nucleotide sequence ID" value="NZ_BAABGT010000086.1"/>
</dbReference>
<name>A0ABP8S0G1_9PSEU</name>
<proteinExistence type="predicted"/>
<dbReference type="Proteomes" id="UP001501598">
    <property type="component" value="Unassembled WGS sequence"/>
</dbReference>
<evidence type="ECO:0000256" key="1">
    <source>
        <dbReference type="SAM" id="Phobius"/>
    </source>
</evidence>
<dbReference type="NCBIfam" id="NF042935">
    <property type="entry name" value="SCO6880_fam"/>
    <property type="match status" value="1"/>
</dbReference>
<gene>
    <name evidence="2" type="ORF">GCM10023175_54060</name>
</gene>
<organism evidence="2 3">
    <name type="scientific">Pseudonocardia xishanensis</name>
    <dbReference type="NCBI Taxonomy" id="630995"/>
    <lineage>
        <taxon>Bacteria</taxon>
        <taxon>Bacillati</taxon>
        <taxon>Actinomycetota</taxon>
        <taxon>Actinomycetes</taxon>
        <taxon>Pseudonocardiales</taxon>
        <taxon>Pseudonocardiaceae</taxon>
        <taxon>Pseudonocardia</taxon>
    </lineage>
</organism>
<sequence>MSLEAAPRTYGNWRRARGFGIGRLGPGQSLTLFVAVMVPIMLAYVSAQVALIAALISALILVAVLVKVGGQSLSDVVIRRIRFSRSRSAGWHELSGGMLTDHPRRHDLPGPMAPLVPLSTDDGRGGKQGLLWDRRTGWLTAVVRVSPVGLDLADRAQADAWVASWGAFLADLGYQRMVRHIAVTVDTAPSGGTTLRDYVSSRLDPSAPQAAHDVMAELVDATPATSADVDTRVAITFDPSRATPRPQDLMEAVAEVTRWLPGLEASLSMAGVAVLGRATAAWLTGRLRIAYDPASRGDVTRLPSGDSELLIWGEAGPIRANEAWDHWRHDSGISVAWALSEAPRQAVVDRVLTPLLAPGPFPRRVTMLYEPYSAGAAADEVEREITNTQVRRAWAKRTKRDETQRERDDFARALQSAREEAEGAGVGRFCLYVSTTVAREELVPAATADVEQRAGQSKLRLRRLRGAQMAGFAAALGFGLDPVELARRARR</sequence>
<feature type="transmembrane region" description="Helical" evidence="1">
    <location>
        <begin position="50"/>
        <end position="70"/>
    </location>
</feature>
<evidence type="ECO:0000313" key="2">
    <source>
        <dbReference type="EMBL" id="GAA4554894.1"/>
    </source>
</evidence>
<dbReference type="EMBL" id="BAABGT010000086">
    <property type="protein sequence ID" value="GAA4554894.1"/>
    <property type="molecule type" value="Genomic_DNA"/>
</dbReference>
<comment type="caution">
    <text evidence="2">The sequence shown here is derived from an EMBL/GenBank/DDBJ whole genome shotgun (WGS) entry which is preliminary data.</text>
</comment>